<comment type="similarity">
    <text evidence="3">Belongs to the multicopper oxidase family.</text>
</comment>
<organism evidence="12 13">
    <name type="scientific">Arabidopsis thaliana x Arabidopsis arenosa</name>
    <dbReference type="NCBI Taxonomy" id="1240361"/>
    <lineage>
        <taxon>Eukaryota</taxon>
        <taxon>Viridiplantae</taxon>
        <taxon>Streptophyta</taxon>
        <taxon>Embryophyta</taxon>
        <taxon>Tracheophyta</taxon>
        <taxon>Spermatophyta</taxon>
        <taxon>Magnoliopsida</taxon>
        <taxon>eudicotyledons</taxon>
        <taxon>Gunneridae</taxon>
        <taxon>Pentapetalae</taxon>
        <taxon>rosids</taxon>
        <taxon>malvids</taxon>
        <taxon>Brassicales</taxon>
        <taxon>Brassicaceae</taxon>
        <taxon>Camelineae</taxon>
        <taxon>Arabidopsis</taxon>
    </lineage>
</organism>
<dbReference type="Pfam" id="PF13456">
    <property type="entry name" value="RVT_3"/>
    <property type="match status" value="1"/>
</dbReference>
<evidence type="ECO:0000313" key="12">
    <source>
        <dbReference type="EMBL" id="KAG7576582.1"/>
    </source>
</evidence>
<dbReference type="GO" id="GO:0046274">
    <property type="term" value="P:lignin catabolic process"/>
    <property type="evidence" value="ECO:0007669"/>
    <property type="project" value="InterPro"/>
</dbReference>
<evidence type="ECO:0000256" key="6">
    <source>
        <dbReference type="ARBA" id="ARBA00022737"/>
    </source>
</evidence>
<dbReference type="Pfam" id="PF14392">
    <property type="entry name" value="zf-CCHC_4"/>
    <property type="match status" value="1"/>
</dbReference>
<dbReference type="GO" id="GO:0005507">
    <property type="term" value="F:copper ion binding"/>
    <property type="evidence" value="ECO:0007669"/>
    <property type="project" value="InterPro"/>
</dbReference>
<feature type="region of interest" description="Disordered" evidence="10">
    <location>
        <begin position="1"/>
        <end position="32"/>
    </location>
</feature>
<dbReference type="InterPro" id="IPR026960">
    <property type="entry name" value="RVT-Znf"/>
</dbReference>
<dbReference type="InterPro" id="IPR001117">
    <property type="entry name" value="Cu-oxidase_2nd"/>
</dbReference>
<dbReference type="PANTHER" id="PTHR11709">
    <property type="entry name" value="MULTI-COPPER OXIDASE"/>
    <property type="match status" value="1"/>
</dbReference>
<dbReference type="CDD" id="cd13875">
    <property type="entry name" value="CuRO_2_LCC_plant"/>
    <property type="match status" value="1"/>
</dbReference>
<dbReference type="Proteomes" id="UP000694240">
    <property type="component" value="Chromosome 8"/>
</dbReference>
<dbReference type="CDD" id="cd13897">
    <property type="entry name" value="CuRO_3_LCC_plant"/>
    <property type="match status" value="1"/>
</dbReference>
<comment type="subcellular location">
    <subcellularLocation>
        <location evidence="2">Secreted</location>
    </subcellularLocation>
</comment>
<dbReference type="PROSITE" id="PS00080">
    <property type="entry name" value="MULTICOPPER_OXIDASE2"/>
    <property type="match status" value="1"/>
</dbReference>
<dbReference type="InterPro" id="IPR011706">
    <property type="entry name" value="Cu-oxidase_C"/>
</dbReference>
<accession>A0A8T2ATR7</accession>
<name>A0A8T2ATR7_9BRAS</name>
<dbReference type="InterPro" id="IPR025558">
    <property type="entry name" value="DUF4283"/>
</dbReference>
<dbReference type="CDD" id="cd06222">
    <property type="entry name" value="RNase_H_like"/>
    <property type="match status" value="1"/>
</dbReference>
<gene>
    <name evidence="12" type="ORF">ISN45_Aa03g009390</name>
</gene>
<dbReference type="Pfam" id="PF07732">
    <property type="entry name" value="Cu-oxidase_3"/>
    <property type="match status" value="1"/>
</dbReference>
<evidence type="ECO:0000256" key="7">
    <source>
        <dbReference type="ARBA" id="ARBA00023002"/>
    </source>
</evidence>
<dbReference type="InterPro" id="IPR034289">
    <property type="entry name" value="CuRO_3_LCC"/>
</dbReference>
<feature type="region of interest" description="Disordered" evidence="10">
    <location>
        <begin position="230"/>
        <end position="424"/>
    </location>
</feature>
<dbReference type="InterPro" id="IPR034285">
    <property type="entry name" value="CuRO_2_LCC"/>
</dbReference>
<feature type="compositionally biased region" description="Basic and acidic residues" evidence="10">
    <location>
        <begin position="1"/>
        <end position="13"/>
    </location>
</feature>
<dbReference type="PROSITE" id="PS50878">
    <property type="entry name" value="RT_POL"/>
    <property type="match status" value="1"/>
</dbReference>
<keyword evidence="5" id="KW-0479">Metal-binding</keyword>
<feature type="compositionally biased region" description="Basic and acidic residues" evidence="10">
    <location>
        <begin position="262"/>
        <end position="284"/>
    </location>
</feature>
<dbReference type="EMBL" id="JAEFBK010000008">
    <property type="protein sequence ID" value="KAG7576582.1"/>
    <property type="molecule type" value="Genomic_DNA"/>
</dbReference>
<dbReference type="Pfam" id="PF00078">
    <property type="entry name" value="RVT_1"/>
    <property type="match status" value="1"/>
</dbReference>
<evidence type="ECO:0000256" key="3">
    <source>
        <dbReference type="ARBA" id="ARBA00010609"/>
    </source>
</evidence>
<dbReference type="InterPro" id="IPR002156">
    <property type="entry name" value="RNaseH_domain"/>
</dbReference>
<dbReference type="InterPro" id="IPR017761">
    <property type="entry name" value="Laccase"/>
</dbReference>
<comment type="cofactor">
    <cofactor evidence="1">
        <name>Cu cation</name>
        <dbReference type="ChEBI" id="CHEBI:23378"/>
    </cofactor>
</comment>
<protein>
    <submittedName>
        <fullName evidence="12">Ribonuclease H-like superfamily</fullName>
    </submittedName>
</protein>
<sequence>MTTRYSRQEKGKWVDSPSRPSQRPSHRPPVRLPECENDDLIEKNKLTLVGRVTNPRIQHPKALVNYMLQFWNLEGRVSGRDLGPEKFQFTFSSEEDLQLVLSWSPFHFKHWMFILQRWEPIISESFPAKMLFWIQLQGVPQHYWTANVLRTIGEDVGSVALVDTEQIRVRVNINALQPLEQQIPILLPTGETTMVDLVYEKLEKHCFLCFSLLHEKKDCPSWVANTRRVSPEAENNKSNYRHRSEDDKRNPSSKRTLPTEYRGTRDKPQDRWDRRSPTRYDHRYQARQTSIRSPLHPRRKELPRASIASRLREPPSVFENRGPRRSFPNNSARRYPQAPRREPYSARKSCDTEWRERRSPLGSRSFQATNGSPRASRNSDQRLVASQSERSPVTPPPAPESLPPPPPASLNNRAAYSSPKSRRPALERISLSGQPDISNHFPVGHLGESSSPFGRLQEVNIQYLGEEDQNLLGLNRSSTLVGASSNPIHPTLSHRLSLGEGVSPEASRRSALQRVEEAQPTITVSIQANPPKKKPAAKKKIAAPGLPRGARSPLQGASTRKRNTVRPKATAAARKRLCAEQLPYNKDPVTDSQCSTPALVVFPASKKAKTKSFGFKNRCTVPPQGLSGGLALFWTEDVILEIVSSSQNFIDVKVSFQQVDSFITFVYGAPQVENRQAVWDEISLFGSSREEAWLLTGDFNDSLNNFEKVGGPARCEGSFIPFRSFVSQNGLWDLQHSGNMLSWRGQRHTHFIHARLDRSLSNVSWSEAYPSGRCRYLRFEGSDHRPLITYFDPTKVKSKGVFRFDRRLREKAEIHSLVQESWSSADQENLFSKFGRCRRNIIKWSKEQNLVKMQEVKKKQEELETELSALIPNNGLIDSITAQLAIFYKEEEAFWRQRSRVLWLQAGDQNSKFFHAVTRGRTAMNRLSVLEDEQGSEIFEEKKIAETVAGFYSKLFSAASSSQLQVVEEAIQPKITADMNDKLIRSPSDKEIHDAVLDINADKAPGADGFSAGFYHSYWDVIGGDVTQEIRDFFRSGLLHPRHNETHIRLIPKISAPKKVADYRPIALCSVHYKIIAKILSKRLQPLLPNLISHHQSAFVPGRAISDNVLITHEVLHFLRISGAKVHCAMAVKTDMSKAYDRIEWSFLKAVLMRFGFHELWINWVINCVSSVSYSFLINGSPQGKVVPSRGLRQGDPLSPYLFILCTEVLSGLCKNAQAKGSLPGVRVARRSPLINHLLFADDTMFFSKTSVKSCEALKLILKRYEEASGQCINVAKSGITFSSKTSLEIKERVKKILGISNEGGIGKYLGLPEHFGRRKKDIFTGIVDKVRQRTLTWSTRFLSGAGKQVLLKAVLAAMPSYAMSCFKLPLSLCKRLQSAFTRFWWDDKPDKRKMSWVAWEKLTSLKSEGGLGFRDLATFNDSLLAKIGWNLLRKPDSLLAKVLLGKYCHSYPFMEAAPLSNASHGWRGILAGRELLRKGLGWIVGDGEEISVWNSPWLSTSSPKCPLGPPNADSIHLRVKDLLCPLSHQWSLEAIRKFLPHHEENILSLVLSSSKRPDKLRWLPVKSGNYSSKSGYAVGRSGPALDVEDQFNWQTSIWKVKTSPKIRMFLWKSARRALPVGTALARRGIVAETECKRCGQLEDAIHIFLRCPFAAKVWDLAPIINKPTADNSPSMKQLLTSARKSLSLPPVGLGVSPLYPWILWFLWKARNYFIFEDRKLSEVETLQKAITEARSWQEAKLQQPSPKLPSRQGKVTEARGDAWLCFSDAAWKPDSLLGGMGWIVLTPQKNLSLQGSTSRPFVSSALVAEALALKAGINAALASGVPRLACFLDCQELVLLLNAEGYANELDGILADIFLLKNCFISISFHFVSRSENSQADALAKAALLSCTLTSPAGLSLIFFSLEMEGVRVSLACALFLFAVSSIASAAIVEHTFNVQNLTLSRLCKRQLITVVNGSLPGPTIRVKEGDSLVIHVLNNSPHNITIHWHGIFHRLTVWADGPSMITQCPIQPGHRYAYRFNITGQEGTLWWHAHASFLRATVYGALVIRPKSGHSYPFPKPHKEVPILFGEWWNTDVVALEEAAIATGVPPNNSDAYTINGLPGNLYPCSKDRMFSLDVVKGKRYLLRIINAAMNIQMFFKIANHRLTVVAADAVYTAPYVTDVIVIAPGQTIDALLFADQSIDTSYYMAAHPYASAPSVPFPNTTTRGVIHYGGASKTRRSKPVLVPKLPSFFDTLTAHRFYSNLTALVNGPHWVPVPRHVDEEMLVTIGLGLEACADNTTCPKFSASMSNHSFVLPKKLSILEAVFHGVNGIFTADFPDQPPVKFDYTNPNITQTNPGLLFTQKSTSAKILKFNSTVEVVLQNHALIAAESHPMHLHGFNFHVLAQGFGNYDPSRDRSKLNLVNPQFRNTLAVPVGGWAVTRFTADNPGAWIMHCHIDVHLPFGLGMIFVVQNGPTKSTTLPPPPPDLPKC</sequence>
<feature type="compositionally biased region" description="Basic residues" evidence="10">
    <location>
        <begin position="531"/>
        <end position="541"/>
    </location>
</feature>
<keyword evidence="8" id="KW-0186">Copper</keyword>
<dbReference type="InterPro" id="IPR044730">
    <property type="entry name" value="RNase_H-like_dom_plant"/>
</dbReference>
<dbReference type="NCBIfam" id="TIGR03389">
    <property type="entry name" value="laccase"/>
    <property type="match status" value="1"/>
</dbReference>
<dbReference type="GO" id="GO:0048046">
    <property type="term" value="C:apoplast"/>
    <property type="evidence" value="ECO:0007669"/>
    <property type="project" value="InterPro"/>
</dbReference>
<keyword evidence="9" id="KW-0325">Glycoprotein</keyword>
<keyword evidence="13" id="KW-1185">Reference proteome</keyword>
<keyword evidence="4" id="KW-0964">Secreted</keyword>
<dbReference type="InterPro" id="IPR025836">
    <property type="entry name" value="Zn_knuckle_CX2CX4HX4C"/>
</dbReference>
<feature type="domain" description="Reverse transcriptase" evidence="11">
    <location>
        <begin position="1032"/>
        <end position="1302"/>
    </location>
</feature>
<evidence type="ECO:0000256" key="10">
    <source>
        <dbReference type="SAM" id="MobiDB-lite"/>
    </source>
</evidence>
<evidence type="ECO:0000256" key="1">
    <source>
        <dbReference type="ARBA" id="ARBA00001935"/>
    </source>
</evidence>
<dbReference type="GO" id="GO:0052716">
    <property type="term" value="F:hydroquinone:oxygen oxidoreductase activity"/>
    <property type="evidence" value="ECO:0007669"/>
    <property type="project" value="InterPro"/>
</dbReference>
<reference evidence="12 13" key="1">
    <citation type="submission" date="2020-12" db="EMBL/GenBank/DDBJ databases">
        <title>Concerted genomic and epigenomic changes stabilize Arabidopsis allopolyploids.</title>
        <authorList>
            <person name="Chen Z."/>
        </authorList>
    </citation>
    <scope>NUCLEOTIDE SEQUENCE [LARGE SCALE GENOMIC DNA]</scope>
    <source>
        <strain evidence="12">Allo738</strain>
        <tissue evidence="12">Leaf</tissue>
    </source>
</reference>
<evidence type="ECO:0000256" key="2">
    <source>
        <dbReference type="ARBA" id="ARBA00004613"/>
    </source>
</evidence>
<evidence type="ECO:0000313" key="13">
    <source>
        <dbReference type="Proteomes" id="UP000694240"/>
    </source>
</evidence>
<dbReference type="InterPro" id="IPR011707">
    <property type="entry name" value="Cu-oxidase-like_N"/>
</dbReference>
<dbReference type="Pfam" id="PF13966">
    <property type="entry name" value="zf-RVT"/>
    <property type="match status" value="1"/>
</dbReference>
<dbReference type="Pfam" id="PF14111">
    <property type="entry name" value="DUF4283"/>
    <property type="match status" value="1"/>
</dbReference>
<dbReference type="GO" id="GO:0003676">
    <property type="term" value="F:nucleic acid binding"/>
    <property type="evidence" value="ECO:0007669"/>
    <property type="project" value="InterPro"/>
</dbReference>
<feature type="compositionally biased region" description="Pro residues" evidence="10">
    <location>
        <begin position="393"/>
        <end position="408"/>
    </location>
</feature>
<evidence type="ECO:0000256" key="9">
    <source>
        <dbReference type="ARBA" id="ARBA00023180"/>
    </source>
</evidence>
<dbReference type="Pfam" id="PF07731">
    <property type="entry name" value="Cu-oxidase_2"/>
    <property type="match status" value="1"/>
</dbReference>
<evidence type="ECO:0000259" key="11">
    <source>
        <dbReference type="PROSITE" id="PS50878"/>
    </source>
</evidence>
<comment type="caution">
    <text evidence="12">The sequence shown here is derived from an EMBL/GenBank/DDBJ whole genome shotgun (WGS) entry which is preliminary data.</text>
</comment>
<proteinExistence type="inferred from homology"/>
<dbReference type="InterPro" id="IPR002355">
    <property type="entry name" value="Cu_oxidase_Cu_BS"/>
</dbReference>
<dbReference type="InterPro" id="IPR045087">
    <property type="entry name" value="Cu-oxidase_fam"/>
</dbReference>
<dbReference type="PANTHER" id="PTHR11709:SF9">
    <property type="entry name" value="LACCASE-7"/>
    <property type="match status" value="1"/>
</dbReference>
<dbReference type="CDD" id="cd13849">
    <property type="entry name" value="CuRO_1_LCC_plant"/>
    <property type="match status" value="1"/>
</dbReference>
<dbReference type="InterPro" id="IPR034288">
    <property type="entry name" value="CuRO_1_LCC"/>
</dbReference>
<dbReference type="Pfam" id="PF00394">
    <property type="entry name" value="Cu-oxidase"/>
    <property type="match status" value="1"/>
</dbReference>
<feature type="region of interest" description="Disordered" evidence="10">
    <location>
        <begin position="528"/>
        <end position="570"/>
    </location>
</feature>
<evidence type="ECO:0000256" key="4">
    <source>
        <dbReference type="ARBA" id="ARBA00022525"/>
    </source>
</evidence>
<feature type="compositionally biased region" description="Basic and acidic residues" evidence="10">
    <location>
        <begin position="339"/>
        <end position="359"/>
    </location>
</feature>
<evidence type="ECO:0000256" key="8">
    <source>
        <dbReference type="ARBA" id="ARBA00023008"/>
    </source>
</evidence>
<dbReference type="CDD" id="cd01650">
    <property type="entry name" value="RT_nLTR_like"/>
    <property type="match status" value="1"/>
</dbReference>
<keyword evidence="7" id="KW-0560">Oxidoreductase</keyword>
<feature type="compositionally biased region" description="Polar residues" evidence="10">
    <location>
        <begin position="362"/>
        <end position="378"/>
    </location>
</feature>
<dbReference type="GO" id="GO:0004523">
    <property type="term" value="F:RNA-DNA hybrid ribonuclease activity"/>
    <property type="evidence" value="ECO:0007669"/>
    <property type="project" value="InterPro"/>
</dbReference>
<dbReference type="InterPro" id="IPR000477">
    <property type="entry name" value="RT_dom"/>
</dbReference>
<keyword evidence="6" id="KW-0677">Repeat</keyword>
<evidence type="ECO:0000256" key="5">
    <source>
        <dbReference type="ARBA" id="ARBA00022723"/>
    </source>
</evidence>